<dbReference type="InterPro" id="IPR012433">
    <property type="entry name" value="Imm11"/>
</dbReference>
<evidence type="ECO:0000259" key="1">
    <source>
        <dbReference type="Pfam" id="PF07791"/>
    </source>
</evidence>
<name>A0A4Q7VHL6_9BACT</name>
<accession>A0A4Q7VHL6</accession>
<organism evidence="2 3">
    <name type="scientific">Ancylomarina subtilis</name>
    <dbReference type="NCBI Taxonomy" id="1639035"/>
    <lineage>
        <taxon>Bacteria</taxon>
        <taxon>Pseudomonadati</taxon>
        <taxon>Bacteroidota</taxon>
        <taxon>Bacteroidia</taxon>
        <taxon>Marinilabiliales</taxon>
        <taxon>Marinifilaceae</taxon>
        <taxon>Ancylomarina</taxon>
    </lineage>
</organism>
<proteinExistence type="predicted"/>
<dbReference type="OrthoDB" id="1446751at2"/>
<reference evidence="2 3" key="1">
    <citation type="submission" date="2019-02" db="EMBL/GenBank/DDBJ databases">
        <title>Genomic Encyclopedia of Type Strains, Phase IV (KMG-IV): sequencing the most valuable type-strain genomes for metagenomic binning, comparative biology and taxonomic classification.</title>
        <authorList>
            <person name="Goeker M."/>
        </authorList>
    </citation>
    <scope>NUCLEOTIDE SEQUENCE [LARGE SCALE GENOMIC DNA]</scope>
    <source>
        <strain evidence="2 3">DSM 28825</strain>
    </source>
</reference>
<sequence>MSLENKVYKLNWNFNHSGDSEKDAFHLPFKNNIEFSADMISVSEFELPQRLYFQANFKIIEYIDYPLTDLHIQIISKRMLDIFNKLKNVKHRQVPITMIDDTFFGELFDRKGELNPNVPINNDFVAIQLMEYTDVFDYDKSEYEEDFILPVGHIYKLILKMPKDGFPSVFKLQECSSQVFVSEQMYGRMKKENIKGIEFEEIEVS</sequence>
<dbReference type="Proteomes" id="UP000293562">
    <property type="component" value="Unassembled WGS sequence"/>
</dbReference>
<gene>
    <name evidence="2" type="ORF">EV201_0219</name>
</gene>
<dbReference type="AlphaFoldDB" id="A0A4Q7VHL6"/>
<dbReference type="EMBL" id="SHKN01000001">
    <property type="protein sequence ID" value="RZT95596.1"/>
    <property type="molecule type" value="Genomic_DNA"/>
</dbReference>
<dbReference type="RefSeq" id="WP_130305547.1">
    <property type="nucleotide sequence ID" value="NZ_SHKN01000001.1"/>
</dbReference>
<protein>
    <recommendedName>
        <fullName evidence="1">Immunity MXAN-0049 protein domain-containing protein</fullName>
    </recommendedName>
</protein>
<dbReference type="Pfam" id="PF07791">
    <property type="entry name" value="Imm11"/>
    <property type="match status" value="1"/>
</dbReference>
<comment type="caution">
    <text evidence="2">The sequence shown here is derived from an EMBL/GenBank/DDBJ whole genome shotgun (WGS) entry which is preliminary data.</text>
</comment>
<evidence type="ECO:0000313" key="2">
    <source>
        <dbReference type="EMBL" id="RZT95596.1"/>
    </source>
</evidence>
<evidence type="ECO:0000313" key="3">
    <source>
        <dbReference type="Proteomes" id="UP000293562"/>
    </source>
</evidence>
<keyword evidence="3" id="KW-1185">Reference proteome</keyword>
<feature type="domain" description="Immunity MXAN-0049 protein" evidence="1">
    <location>
        <begin position="127"/>
        <end position="203"/>
    </location>
</feature>